<keyword evidence="2" id="KW-1185">Reference proteome</keyword>
<evidence type="ECO:0000313" key="2">
    <source>
        <dbReference type="Proteomes" id="UP001311915"/>
    </source>
</evidence>
<gene>
    <name evidence="1" type="ORF">R3W88_024616</name>
</gene>
<evidence type="ECO:0008006" key="3">
    <source>
        <dbReference type="Google" id="ProtNLM"/>
    </source>
</evidence>
<dbReference type="AlphaFoldDB" id="A0AAV9M1Q5"/>
<evidence type="ECO:0000313" key="1">
    <source>
        <dbReference type="EMBL" id="KAK4731628.1"/>
    </source>
</evidence>
<reference evidence="1 2" key="1">
    <citation type="submission" date="2023-10" db="EMBL/GenBank/DDBJ databases">
        <title>Genome-Wide Identification Analysis in wild type Solanum Pinnatisectum Reveals Some Genes Defensing Phytophthora Infestans.</title>
        <authorList>
            <person name="Sun C."/>
        </authorList>
    </citation>
    <scope>NUCLEOTIDE SEQUENCE [LARGE SCALE GENOMIC DNA]</scope>
    <source>
        <strain evidence="1">LQN</strain>
        <tissue evidence="1">Leaf</tissue>
    </source>
</reference>
<dbReference type="Proteomes" id="UP001311915">
    <property type="component" value="Unassembled WGS sequence"/>
</dbReference>
<dbReference type="EMBL" id="JAWPEI010000003">
    <property type="protein sequence ID" value="KAK4731628.1"/>
    <property type="molecule type" value="Genomic_DNA"/>
</dbReference>
<accession>A0AAV9M1Q5</accession>
<organism evidence="1 2">
    <name type="scientific">Solanum pinnatisectum</name>
    <name type="common">tansyleaf nightshade</name>
    <dbReference type="NCBI Taxonomy" id="50273"/>
    <lineage>
        <taxon>Eukaryota</taxon>
        <taxon>Viridiplantae</taxon>
        <taxon>Streptophyta</taxon>
        <taxon>Embryophyta</taxon>
        <taxon>Tracheophyta</taxon>
        <taxon>Spermatophyta</taxon>
        <taxon>Magnoliopsida</taxon>
        <taxon>eudicotyledons</taxon>
        <taxon>Gunneridae</taxon>
        <taxon>Pentapetalae</taxon>
        <taxon>asterids</taxon>
        <taxon>lamiids</taxon>
        <taxon>Solanales</taxon>
        <taxon>Solanaceae</taxon>
        <taxon>Solanoideae</taxon>
        <taxon>Solaneae</taxon>
        <taxon>Solanum</taxon>
    </lineage>
</organism>
<comment type="caution">
    <text evidence="1">The sequence shown here is derived from an EMBL/GenBank/DDBJ whole genome shotgun (WGS) entry which is preliminary data.</text>
</comment>
<sequence length="156" mass="18525">MCPDQLVYGKSFHFPVELEHKVIWAIKKLNLDWGAASNQRVNDMNELDEFHLKAYESSAFYKENMKKYHDQKIEKHEFSMGDLVILYNSRLRLFPGNLKSKWTGPFIITQMFPHGAIELRNKERTRFKVSGQRIKVYLGKEESVQEMVETYYLDEV</sequence>
<name>A0AAV9M1Q5_9SOLN</name>
<protein>
    <recommendedName>
        <fullName evidence="3">Reverse transcriptase domain-containing protein</fullName>
    </recommendedName>
</protein>
<proteinExistence type="predicted"/>